<proteinExistence type="predicted"/>
<dbReference type="Proteomes" id="UP000814140">
    <property type="component" value="Unassembled WGS sequence"/>
</dbReference>
<protein>
    <submittedName>
        <fullName evidence="1">Uncharacterized protein</fullName>
    </submittedName>
</protein>
<name>A0ACB8SEI6_9AGAM</name>
<evidence type="ECO:0000313" key="1">
    <source>
        <dbReference type="EMBL" id="KAI0054883.1"/>
    </source>
</evidence>
<gene>
    <name evidence="1" type="ORF">BV25DRAFT_1843342</name>
</gene>
<comment type="caution">
    <text evidence="1">The sequence shown here is derived from an EMBL/GenBank/DDBJ whole genome shotgun (WGS) entry which is preliminary data.</text>
</comment>
<reference evidence="1" key="2">
    <citation type="journal article" date="2022" name="New Phytol.">
        <title>Evolutionary transition to the ectomycorrhizal habit in the genomes of a hyperdiverse lineage of mushroom-forming fungi.</title>
        <authorList>
            <person name="Looney B."/>
            <person name="Miyauchi S."/>
            <person name="Morin E."/>
            <person name="Drula E."/>
            <person name="Courty P.E."/>
            <person name="Kohler A."/>
            <person name="Kuo A."/>
            <person name="LaButti K."/>
            <person name="Pangilinan J."/>
            <person name="Lipzen A."/>
            <person name="Riley R."/>
            <person name="Andreopoulos W."/>
            <person name="He G."/>
            <person name="Johnson J."/>
            <person name="Nolan M."/>
            <person name="Tritt A."/>
            <person name="Barry K.W."/>
            <person name="Grigoriev I.V."/>
            <person name="Nagy L.G."/>
            <person name="Hibbett D."/>
            <person name="Henrissat B."/>
            <person name="Matheny P.B."/>
            <person name="Labbe J."/>
            <person name="Martin F.M."/>
        </authorList>
    </citation>
    <scope>NUCLEOTIDE SEQUENCE</scope>
    <source>
        <strain evidence="1">HHB10654</strain>
    </source>
</reference>
<keyword evidence="2" id="KW-1185">Reference proteome</keyword>
<evidence type="ECO:0000313" key="2">
    <source>
        <dbReference type="Proteomes" id="UP000814140"/>
    </source>
</evidence>
<reference evidence="1" key="1">
    <citation type="submission" date="2021-03" db="EMBL/GenBank/DDBJ databases">
        <authorList>
            <consortium name="DOE Joint Genome Institute"/>
            <person name="Ahrendt S."/>
            <person name="Looney B.P."/>
            <person name="Miyauchi S."/>
            <person name="Morin E."/>
            <person name="Drula E."/>
            <person name="Courty P.E."/>
            <person name="Chicoki N."/>
            <person name="Fauchery L."/>
            <person name="Kohler A."/>
            <person name="Kuo A."/>
            <person name="Labutti K."/>
            <person name="Pangilinan J."/>
            <person name="Lipzen A."/>
            <person name="Riley R."/>
            <person name="Andreopoulos W."/>
            <person name="He G."/>
            <person name="Johnson J."/>
            <person name="Barry K.W."/>
            <person name="Grigoriev I.V."/>
            <person name="Nagy L."/>
            <person name="Hibbett D."/>
            <person name="Henrissat B."/>
            <person name="Matheny P.B."/>
            <person name="Labbe J."/>
            <person name="Martin F."/>
        </authorList>
    </citation>
    <scope>NUCLEOTIDE SEQUENCE</scope>
    <source>
        <strain evidence="1">HHB10654</strain>
    </source>
</reference>
<dbReference type="EMBL" id="MU277333">
    <property type="protein sequence ID" value="KAI0054883.1"/>
    <property type="molecule type" value="Genomic_DNA"/>
</dbReference>
<organism evidence="1 2">
    <name type="scientific">Artomyces pyxidatus</name>
    <dbReference type="NCBI Taxonomy" id="48021"/>
    <lineage>
        <taxon>Eukaryota</taxon>
        <taxon>Fungi</taxon>
        <taxon>Dikarya</taxon>
        <taxon>Basidiomycota</taxon>
        <taxon>Agaricomycotina</taxon>
        <taxon>Agaricomycetes</taxon>
        <taxon>Russulales</taxon>
        <taxon>Auriscalpiaceae</taxon>
        <taxon>Artomyces</taxon>
    </lineage>
</organism>
<sequence length="427" mass="47882">MDPLANLQNVAMIPAAGAGGTVWTDNTPPPLPPLPVVIVDRPIGSRLVEIANLYLLHESLRFASSNPWSLSDPLLETAERVIGRIIWHYTAVQQSLPIHLRRPIENEFLQNVGGNMALFRAVALGTARLRTRFRQGSTAVEAVHPNGEVTEEERIQGHGFLARDANGAIPSPDIIRMRVANLLHNNIYLHSGRVDANNNLIEDFRNPAIYAIVNRSIYHGLLPGELVAITANASPAQFAESIGQRVPIGAVLMAAVTDRWILDCRAVSGTREDRNFSSDVYYGIFVALRNRYIFLRSNPQWAAEDTAFRTSMASVFMKRIPNYNVLDTPNFLEFLYCNLRVEFYMLLIFSWPCAGYLGGLLDLEILRAQRLSGVQFSPVPRYSYNGALGASRPRPCRKPESLSTSLTIRYRQFQTVPKCFRFSWKTL</sequence>
<accession>A0ACB8SEI6</accession>